<evidence type="ECO:0000313" key="13">
    <source>
        <dbReference type="EMBL" id="PSK83434.1"/>
    </source>
</evidence>
<dbReference type="EMBL" id="PYGB01000010">
    <property type="protein sequence ID" value="PSK83434.1"/>
    <property type="molecule type" value="Genomic_DNA"/>
</dbReference>
<dbReference type="OrthoDB" id="9758917at2"/>
<evidence type="ECO:0000256" key="6">
    <source>
        <dbReference type="ARBA" id="ARBA00022764"/>
    </source>
</evidence>
<keyword evidence="8" id="KW-0720">Serine protease</keyword>
<evidence type="ECO:0000313" key="14">
    <source>
        <dbReference type="EMBL" id="SLN63526.1"/>
    </source>
</evidence>
<evidence type="ECO:0000259" key="12">
    <source>
        <dbReference type="PROSITE" id="PS50106"/>
    </source>
</evidence>
<comment type="subcellular location">
    <subcellularLocation>
        <location evidence="1">Periplasm</location>
    </subcellularLocation>
</comment>
<dbReference type="Pfam" id="PF17820">
    <property type="entry name" value="PDZ_6"/>
    <property type="match status" value="1"/>
</dbReference>
<dbReference type="Pfam" id="PF13365">
    <property type="entry name" value="Trypsin_2"/>
    <property type="match status" value="1"/>
</dbReference>
<proteinExistence type="inferred from homology"/>
<reference evidence="14 15" key="1">
    <citation type="submission" date="2017-03" db="EMBL/GenBank/DDBJ databases">
        <authorList>
            <person name="Afonso C.L."/>
            <person name="Miller P.J."/>
            <person name="Scott M.A."/>
            <person name="Spackman E."/>
            <person name="Goraichik I."/>
            <person name="Dimitrov K.M."/>
            <person name="Suarez D.L."/>
            <person name="Swayne D.E."/>
        </authorList>
    </citation>
    <scope>NUCLEOTIDE SEQUENCE [LARGE SCALE GENOMIC DNA]</scope>
    <source>
        <strain evidence="14 15">CECT 8367</strain>
    </source>
</reference>
<dbReference type="EMBL" id="FWFY01000011">
    <property type="protein sequence ID" value="SLN63526.1"/>
    <property type="molecule type" value="Genomic_DNA"/>
</dbReference>
<keyword evidence="7 14" id="KW-0378">Hydrolase</keyword>
<organism evidence="14 15">
    <name type="scientific">Limimaricola soesokkakensis</name>
    <dbReference type="NCBI Taxonomy" id="1343159"/>
    <lineage>
        <taxon>Bacteria</taxon>
        <taxon>Pseudomonadati</taxon>
        <taxon>Pseudomonadota</taxon>
        <taxon>Alphaproteobacteria</taxon>
        <taxon>Rhodobacterales</taxon>
        <taxon>Paracoccaceae</taxon>
        <taxon>Limimaricola</taxon>
    </lineage>
</organism>
<feature type="binding site" evidence="10">
    <location>
        <position position="149"/>
    </location>
    <ligand>
        <name>substrate</name>
    </ligand>
</feature>
<feature type="binding site" evidence="10">
    <location>
        <position position="119"/>
    </location>
    <ligand>
        <name>substrate</name>
    </ligand>
</feature>
<dbReference type="RefSeq" id="WP_085897402.1">
    <property type="nucleotide sequence ID" value="NZ_FWFY01000011.1"/>
</dbReference>
<dbReference type="AlphaFoldDB" id="A0A1X6ZW83"/>
<feature type="domain" description="PDZ" evidence="12">
    <location>
        <begin position="267"/>
        <end position="358"/>
    </location>
</feature>
<evidence type="ECO:0000256" key="8">
    <source>
        <dbReference type="ARBA" id="ARBA00022825"/>
    </source>
</evidence>
<feature type="binding site" evidence="10">
    <location>
        <begin position="239"/>
        <end position="243"/>
    </location>
    <ligand>
        <name>substrate</name>
    </ligand>
</feature>
<keyword evidence="4 11" id="KW-0732">Signal</keyword>
<evidence type="ECO:0000256" key="1">
    <source>
        <dbReference type="ARBA" id="ARBA00004418"/>
    </source>
</evidence>
<feature type="active site" description="Charge relay system" evidence="9">
    <location>
        <position position="119"/>
    </location>
</feature>
<dbReference type="InterPro" id="IPR001478">
    <property type="entry name" value="PDZ"/>
</dbReference>
<evidence type="ECO:0000256" key="4">
    <source>
        <dbReference type="ARBA" id="ARBA00022729"/>
    </source>
</evidence>
<protein>
    <submittedName>
        <fullName evidence="14">Periplasmic serine endoprotease DegP</fullName>
        <ecNumber evidence="14">3.4.21.107</ecNumber>
    </submittedName>
    <submittedName>
        <fullName evidence="13">Serine protease DegQ</fullName>
    </submittedName>
</protein>
<dbReference type="Gene3D" id="2.40.10.120">
    <property type="match status" value="1"/>
</dbReference>
<name>A0A1X6ZW83_9RHOB</name>
<dbReference type="InterPro" id="IPR009003">
    <property type="entry name" value="Peptidase_S1_PA"/>
</dbReference>
<keyword evidence="6" id="KW-0574">Periplasm</keyword>
<evidence type="ECO:0000256" key="3">
    <source>
        <dbReference type="ARBA" id="ARBA00022670"/>
    </source>
</evidence>
<evidence type="ECO:0000256" key="11">
    <source>
        <dbReference type="SAM" id="SignalP"/>
    </source>
</evidence>
<evidence type="ECO:0000313" key="16">
    <source>
        <dbReference type="Proteomes" id="UP000240624"/>
    </source>
</evidence>
<dbReference type="Gene3D" id="2.30.42.10">
    <property type="match status" value="2"/>
</dbReference>
<dbReference type="InterPro" id="IPR001940">
    <property type="entry name" value="Peptidase_S1C"/>
</dbReference>
<dbReference type="CDD" id="cd10839">
    <property type="entry name" value="cpPDZ1_DegP-like"/>
    <property type="match status" value="1"/>
</dbReference>
<evidence type="ECO:0000313" key="15">
    <source>
        <dbReference type="Proteomes" id="UP000193495"/>
    </source>
</evidence>
<feature type="signal peptide" evidence="11">
    <location>
        <begin position="1"/>
        <end position="31"/>
    </location>
</feature>
<keyword evidence="16" id="KW-1185">Reference proteome</keyword>
<dbReference type="Pfam" id="PF13180">
    <property type="entry name" value="PDZ_2"/>
    <property type="match status" value="1"/>
</dbReference>
<dbReference type="PROSITE" id="PS50106">
    <property type="entry name" value="PDZ"/>
    <property type="match status" value="2"/>
</dbReference>
<evidence type="ECO:0000256" key="10">
    <source>
        <dbReference type="PIRSR" id="PIRSR611782-2"/>
    </source>
</evidence>
<feature type="binding site" evidence="10">
    <location>
        <position position="65"/>
    </location>
    <ligand>
        <name>substrate</name>
    </ligand>
</feature>
<evidence type="ECO:0000256" key="9">
    <source>
        <dbReference type="PIRSR" id="PIRSR611782-1"/>
    </source>
</evidence>
<dbReference type="GO" id="GO:0004252">
    <property type="term" value="F:serine-type endopeptidase activity"/>
    <property type="evidence" value="ECO:0007669"/>
    <property type="project" value="InterPro"/>
</dbReference>
<feature type="binding site" evidence="10">
    <location>
        <begin position="221"/>
        <end position="223"/>
    </location>
    <ligand>
        <name>substrate</name>
    </ligand>
</feature>
<keyword evidence="3 14" id="KW-0645">Protease</keyword>
<feature type="domain" description="PDZ" evidence="12">
    <location>
        <begin position="396"/>
        <end position="461"/>
    </location>
</feature>
<dbReference type="SMART" id="SM00228">
    <property type="entry name" value="PDZ"/>
    <property type="match status" value="2"/>
</dbReference>
<feature type="active site" description="Charge relay system" evidence="9">
    <location>
        <position position="223"/>
    </location>
</feature>
<keyword evidence="5" id="KW-0677">Repeat</keyword>
<dbReference type="Proteomes" id="UP000193495">
    <property type="component" value="Unassembled WGS sequence"/>
</dbReference>
<feature type="chain" id="PRO_5044568327" evidence="11">
    <location>
        <begin position="32"/>
        <end position="469"/>
    </location>
</feature>
<dbReference type="PANTHER" id="PTHR22939:SF129">
    <property type="entry name" value="SERINE PROTEASE HTRA2, MITOCHONDRIAL"/>
    <property type="match status" value="1"/>
</dbReference>
<dbReference type="PANTHER" id="PTHR22939">
    <property type="entry name" value="SERINE PROTEASE FAMILY S1C HTRA-RELATED"/>
    <property type="match status" value="1"/>
</dbReference>
<dbReference type="InterPro" id="IPR011782">
    <property type="entry name" value="Pept_S1C_Do"/>
</dbReference>
<dbReference type="InterPro" id="IPR036034">
    <property type="entry name" value="PDZ_sf"/>
</dbReference>
<comment type="similarity">
    <text evidence="2">Belongs to the peptidase S1C family.</text>
</comment>
<dbReference type="GO" id="GO:0042597">
    <property type="term" value="C:periplasmic space"/>
    <property type="evidence" value="ECO:0007669"/>
    <property type="project" value="UniProtKB-SubCell"/>
</dbReference>
<dbReference type="GO" id="GO:0006508">
    <property type="term" value="P:proteolysis"/>
    <property type="evidence" value="ECO:0007669"/>
    <property type="project" value="UniProtKB-KW"/>
</dbReference>
<dbReference type="SUPFAM" id="SSF50494">
    <property type="entry name" value="Trypsin-like serine proteases"/>
    <property type="match status" value="1"/>
</dbReference>
<dbReference type="PRINTS" id="PR00834">
    <property type="entry name" value="PROTEASES2C"/>
</dbReference>
<dbReference type="SUPFAM" id="SSF50156">
    <property type="entry name" value="PDZ domain-like"/>
    <property type="match status" value="2"/>
</dbReference>
<dbReference type="Proteomes" id="UP000240624">
    <property type="component" value="Unassembled WGS sequence"/>
</dbReference>
<gene>
    <name evidence="14" type="primary">degP_2</name>
    <name evidence="13" type="ORF">CLV79_11013</name>
    <name evidence="14" type="ORF">LOS8367_03077</name>
</gene>
<evidence type="ECO:0000256" key="7">
    <source>
        <dbReference type="ARBA" id="ARBA00022801"/>
    </source>
</evidence>
<feature type="active site" description="Charge relay system" evidence="9">
    <location>
        <position position="149"/>
    </location>
</feature>
<dbReference type="NCBIfam" id="TIGR02037">
    <property type="entry name" value="degP_htrA_DO"/>
    <property type="match status" value="1"/>
</dbReference>
<sequence length="469" mass="49199">MPGPVPSPWIVLRRWLAALCVTLLAANPMVAQTPDRPLFLNDDGLPTLAPLLAEVTPAVVNISVETRQDVESNPLFADPFFRRYFDLPPMPQPSPRQQMSAGSGVIVDAEEGYVLTNHHVVAEGDRIVVTLKDRRRFEAELVGSDPGTDIALLQIEAEDIAELELGDSDRLEVGDYVLAIGNPFGLGQTVTSGIVSALGRSGLNVDGYEDFIQTDASINPGNSGGALVTLDGRLVGINTAIIAPSGGNVGIGFAVPANMAHAVMDQLVEFGEVRRGQLGVMIQDFTPDLAEALGIESGLGAVVTQVEPGSAAEEAGLEPGDLIVSVDGRPVAGSADLRSQIGLKRIGSPVELEVIRDGDAVTIEAKLREGGLVASLTDDRAMDRLSGAELRDLEPGDPMFGGEPGVLVARVDPGSRAARSGLMAGDVILAVNRAPVGSLVELRRQLAGVEGALALTVQRGSARIFLVMR</sequence>
<evidence type="ECO:0000256" key="2">
    <source>
        <dbReference type="ARBA" id="ARBA00010541"/>
    </source>
</evidence>
<evidence type="ECO:0000256" key="5">
    <source>
        <dbReference type="ARBA" id="ARBA00022737"/>
    </source>
</evidence>
<reference evidence="13 16" key="2">
    <citation type="submission" date="2018-03" db="EMBL/GenBank/DDBJ databases">
        <title>Genomic Encyclopedia of Archaeal and Bacterial Type Strains, Phase II (KMG-II): from individual species to whole genera.</title>
        <authorList>
            <person name="Goeker M."/>
        </authorList>
    </citation>
    <scope>NUCLEOTIDE SEQUENCE [LARGE SCALE GENOMIC DNA]</scope>
    <source>
        <strain evidence="13 16">DSM 29956</strain>
    </source>
</reference>
<dbReference type="FunFam" id="2.40.10.10:FF:000001">
    <property type="entry name" value="Periplasmic serine protease DegS"/>
    <property type="match status" value="1"/>
</dbReference>
<dbReference type="InterPro" id="IPR041489">
    <property type="entry name" value="PDZ_6"/>
</dbReference>
<dbReference type="EC" id="3.4.21.107" evidence="14"/>
<accession>A0A1X6ZW83</accession>